<dbReference type="Proteomes" id="UP000729402">
    <property type="component" value="Unassembled WGS sequence"/>
</dbReference>
<dbReference type="EMBL" id="JAAALK010000283">
    <property type="protein sequence ID" value="KAG8071551.1"/>
    <property type="molecule type" value="Genomic_DNA"/>
</dbReference>
<name>A0A8J5VTY0_ZIZPA</name>
<gene>
    <name evidence="1" type="ORF">GUJ93_ZPchr0006g42892</name>
</gene>
<organism evidence="1 2">
    <name type="scientific">Zizania palustris</name>
    <name type="common">Northern wild rice</name>
    <dbReference type="NCBI Taxonomy" id="103762"/>
    <lineage>
        <taxon>Eukaryota</taxon>
        <taxon>Viridiplantae</taxon>
        <taxon>Streptophyta</taxon>
        <taxon>Embryophyta</taxon>
        <taxon>Tracheophyta</taxon>
        <taxon>Spermatophyta</taxon>
        <taxon>Magnoliopsida</taxon>
        <taxon>Liliopsida</taxon>
        <taxon>Poales</taxon>
        <taxon>Poaceae</taxon>
        <taxon>BOP clade</taxon>
        <taxon>Oryzoideae</taxon>
        <taxon>Oryzeae</taxon>
        <taxon>Zizaniinae</taxon>
        <taxon>Zizania</taxon>
    </lineage>
</organism>
<comment type="caution">
    <text evidence="1">The sequence shown here is derived from an EMBL/GenBank/DDBJ whole genome shotgun (WGS) entry which is preliminary data.</text>
</comment>
<evidence type="ECO:0000313" key="2">
    <source>
        <dbReference type="Proteomes" id="UP000729402"/>
    </source>
</evidence>
<reference evidence="1" key="2">
    <citation type="submission" date="2021-02" db="EMBL/GenBank/DDBJ databases">
        <authorList>
            <person name="Kimball J.A."/>
            <person name="Haas M.W."/>
            <person name="Macchietto M."/>
            <person name="Kono T."/>
            <person name="Duquette J."/>
            <person name="Shao M."/>
        </authorList>
    </citation>
    <scope>NUCLEOTIDE SEQUENCE</scope>
    <source>
        <tissue evidence="1">Fresh leaf tissue</tissue>
    </source>
</reference>
<dbReference type="AlphaFoldDB" id="A0A8J5VTY0"/>
<sequence>MFVLQVGLEQSSVALSHTPYYLHGFTNITITRLREAPFRAFSLISCHIPATFSFGNIRLSEQITVIIGALLTTRRCLMRRGEHTFSQ</sequence>
<keyword evidence="2" id="KW-1185">Reference proteome</keyword>
<evidence type="ECO:0000313" key="1">
    <source>
        <dbReference type="EMBL" id="KAG8071551.1"/>
    </source>
</evidence>
<accession>A0A8J5VTY0</accession>
<proteinExistence type="predicted"/>
<reference evidence="1" key="1">
    <citation type="journal article" date="2021" name="bioRxiv">
        <title>Whole Genome Assembly and Annotation of Northern Wild Rice, Zizania palustris L., Supports a Whole Genome Duplication in the Zizania Genus.</title>
        <authorList>
            <person name="Haas M."/>
            <person name="Kono T."/>
            <person name="Macchietto M."/>
            <person name="Millas R."/>
            <person name="McGilp L."/>
            <person name="Shao M."/>
            <person name="Duquette J."/>
            <person name="Hirsch C.N."/>
            <person name="Kimball J."/>
        </authorList>
    </citation>
    <scope>NUCLEOTIDE SEQUENCE</scope>
    <source>
        <tissue evidence="1">Fresh leaf tissue</tissue>
    </source>
</reference>
<protein>
    <submittedName>
        <fullName evidence="1">Uncharacterized protein</fullName>
    </submittedName>
</protein>